<organism evidence="2 3">
    <name type="scientific">Takifugu flavidus</name>
    <name type="common">sansaifugu</name>
    <dbReference type="NCBI Taxonomy" id="433684"/>
    <lineage>
        <taxon>Eukaryota</taxon>
        <taxon>Metazoa</taxon>
        <taxon>Chordata</taxon>
        <taxon>Craniata</taxon>
        <taxon>Vertebrata</taxon>
        <taxon>Euteleostomi</taxon>
        <taxon>Actinopterygii</taxon>
        <taxon>Neopterygii</taxon>
        <taxon>Teleostei</taxon>
        <taxon>Neoteleostei</taxon>
        <taxon>Acanthomorphata</taxon>
        <taxon>Eupercaria</taxon>
        <taxon>Tetraodontiformes</taxon>
        <taxon>Tetradontoidea</taxon>
        <taxon>Tetraodontidae</taxon>
        <taxon>Takifugu</taxon>
    </lineage>
</organism>
<evidence type="ECO:0000256" key="1">
    <source>
        <dbReference type="SAM" id="MobiDB-lite"/>
    </source>
</evidence>
<comment type="caution">
    <text evidence="2">The sequence shown here is derived from an EMBL/GenBank/DDBJ whole genome shotgun (WGS) entry which is preliminary data.</text>
</comment>
<protein>
    <submittedName>
        <fullName evidence="2">Uncharacterized protein</fullName>
    </submittedName>
</protein>
<accession>A0A5C6PHR7</accession>
<feature type="region of interest" description="Disordered" evidence="1">
    <location>
        <begin position="9"/>
        <end position="38"/>
    </location>
</feature>
<evidence type="ECO:0000313" key="2">
    <source>
        <dbReference type="EMBL" id="TWW79334.1"/>
    </source>
</evidence>
<sequence>MEFVPVVKAASVGGDGEHPNPVRDSMQCGKQVKRDEGGGKEAGKLYLAAALSSKSSRTGFDISLRLETKMNGSVSFCKRRGVSAQRKEPVEEQQPRGGVLGPVAAEAESSLRFSLVFI</sequence>
<feature type="compositionally biased region" description="Basic and acidic residues" evidence="1">
    <location>
        <begin position="85"/>
        <end position="94"/>
    </location>
</feature>
<proteinExistence type="predicted"/>
<dbReference type="Proteomes" id="UP000324091">
    <property type="component" value="Chromosome 10"/>
</dbReference>
<reference evidence="2 3" key="1">
    <citation type="submission" date="2019-04" db="EMBL/GenBank/DDBJ databases">
        <title>Chromosome genome assembly for Takifugu flavidus.</title>
        <authorList>
            <person name="Xiao S."/>
        </authorList>
    </citation>
    <scope>NUCLEOTIDE SEQUENCE [LARGE SCALE GENOMIC DNA]</scope>
    <source>
        <strain evidence="2">HTHZ2018</strain>
        <tissue evidence="2">Muscle</tissue>
    </source>
</reference>
<gene>
    <name evidence="2" type="ORF">D4764_10G0003640</name>
</gene>
<name>A0A5C6PHR7_9TELE</name>
<dbReference type="EMBL" id="RHFK02000002">
    <property type="protein sequence ID" value="TWW79334.1"/>
    <property type="molecule type" value="Genomic_DNA"/>
</dbReference>
<dbReference type="AlphaFoldDB" id="A0A5C6PHR7"/>
<keyword evidence="3" id="KW-1185">Reference proteome</keyword>
<evidence type="ECO:0000313" key="3">
    <source>
        <dbReference type="Proteomes" id="UP000324091"/>
    </source>
</evidence>
<feature type="region of interest" description="Disordered" evidence="1">
    <location>
        <begin position="81"/>
        <end position="101"/>
    </location>
</feature>